<name>A0A6A4I8A1_9AGAR</name>
<dbReference type="OrthoDB" id="2964885at2759"/>
<organism evidence="2 3">
    <name type="scientific">Gymnopus androsaceus JB14</name>
    <dbReference type="NCBI Taxonomy" id="1447944"/>
    <lineage>
        <taxon>Eukaryota</taxon>
        <taxon>Fungi</taxon>
        <taxon>Dikarya</taxon>
        <taxon>Basidiomycota</taxon>
        <taxon>Agaricomycotina</taxon>
        <taxon>Agaricomycetes</taxon>
        <taxon>Agaricomycetidae</taxon>
        <taxon>Agaricales</taxon>
        <taxon>Marasmiineae</taxon>
        <taxon>Omphalotaceae</taxon>
        <taxon>Gymnopus</taxon>
    </lineage>
</organism>
<gene>
    <name evidence="2" type="ORF">BT96DRAFT_988393</name>
</gene>
<keyword evidence="3" id="KW-1185">Reference proteome</keyword>
<evidence type="ECO:0000313" key="2">
    <source>
        <dbReference type="EMBL" id="KAE9405618.1"/>
    </source>
</evidence>
<protein>
    <submittedName>
        <fullName evidence="2">Uncharacterized protein</fullName>
    </submittedName>
</protein>
<feature type="compositionally biased region" description="Low complexity" evidence="1">
    <location>
        <begin position="67"/>
        <end position="77"/>
    </location>
</feature>
<proteinExistence type="predicted"/>
<feature type="compositionally biased region" description="Low complexity" evidence="1">
    <location>
        <begin position="7"/>
        <end position="23"/>
    </location>
</feature>
<dbReference type="AlphaFoldDB" id="A0A6A4I8A1"/>
<evidence type="ECO:0000313" key="3">
    <source>
        <dbReference type="Proteomes" id="UP000799118"/>
    </source>
</evidence>
<feature type="region of interest" description="Disordered" evidence="1">
    <location>
        <begin position="1"/>
        <end position="77"/>
    </location>
</feature>
<dbReference type="EMBL" id="ML769408">
    <property type="protein sequence ID" value="KAE9405618.1"/>
    <property type="molecule type" value="Genomic_DNA"/>
</dbReference>
<dbReference type="Proteomes" id="UP000799118">
    <property type="component" value="Unassembled WGS sequence"/>
</dbReference>
<accession>A0A6A4I8A1</accession>
<evidence type="ECO:0000256" key="1">
    <source>
        <dbReference type="SAM" id="MobiDB-lite"/>
    </source>
</evidence>
<feature type="compositionally biased region" description="Polar residues" evidence="1">
    <location>
        <begin position="37"/>
        <end position="57"/>
    </location>
</feature>
<sequence length="198" mass="21339">MQDIRLSHLPRSSLRLLSPNPFSTGNDSGAPNRLRGGNSSTPGFSSGPDITTTSLISPFNPHADIDSSSAPSSLLNPPMRPKFTGTLTDLAFLSEPPMLSPIPPIASPADSIDSYHPDGLLDPALLEEAGPKRVSTESLVDHVDYSRPISTILFNRPETVNSQTEGIYEDEEEEGCRPLPLCGPITTNCLDMTRKQKD</sequence>
<reference evidence="2" key="1">
    <citation type="journal article" date="2019" name="Environ. Microbiol.">
        <title>Fungal ecological strategies reflected in gene transcription - a case study of two litter decomposers.</title>
        <authorList>
            <person name="Barbi F."/>
            <person name="Kohler A."/>
            <person name="Barry K."/>
            <person name="Baskaran P."/>
            <person name="Daum C."/>
            <person name="Fauchery L."/>
            <person name="Ihrmark K."/>
            <person name="Kuo A."/>
            <person name="LaButti K."/>
            <person name="Lipzen A."/>
            <person name="Morin E."/>
            <person name="Grigoriev I.V."/>
            <person name="Henrissat B."/>
            <person name="Lindahl B."/>
            <person name="Martin F."/>
        </authorList>
    </citation>
    <scope>NUCLEOTIDE SEQUENCE</scope>
    <source>
        <strain evidence="2">JB14</strain>
    </source>
</reference>